<gene>
    <name evidence="2" type="ORF">IWZ03DRAFT_88835</name>
</gene>
<dbReference type="Proteomes" id="UP001363622">
    <property type="component" value="Unassembled WGS sequence"/>
</dbReference>
<dbReference type="EMBL" id="JBBPHU010000016">
    <property type="protein sequence ID" value="KAK7509787.1"/>
    <property type="molecule type" value="Genomic_DNA"/>
</dbReference>
<feature type="region of interest" description="Disordered" evidence="1">
    <location>
        <begin position="260"/>
        <end position="528"/>
    </location>
</feature>
<evidence type="ECO:0000313" key="3">
    <source>
        <dbReference type="Proteomes" id="UP001363622"/>
    </source>
</evidence>
<feature type="compositionally biased region" description="Low complexity" evidence="1">
    <location>
        <begin position="95"/>
        <end position="105"/>
    </location>
</feature>
<feature type="compositionally biased region" description="Basic and acidic residues" evidence="1">
    <location>
        <begin position="483"/>
        <end position="511"/>
    </location>
</feature>
<reference evidence="2 3" key="1">
    <citation type="submission" date="2024-04" db="EMBL/GenBank/DDBJ databases">
        <title>Phyllosticta paracitricarpa is synonymous to the EU quarantine fungus P. citricarpa based on phylogenomic analyses.</title>
        <authorList>
            <consortium name="Lawrence Berkeley National Laboratory"/>
            <person name="Van Ingen-Buijs V.A."/>
            <person name="Van Westerhoven A.C."/>
            <person name="Haridas S."/>
            <person name="Skiadas P."/>
            <person name="Martin F."/>
            <person name="Groenewald J.Z."/>
            <person name="Crous P.W."/>
            <person name="Seidl M.F."/>
        </authorList>
    </citation>
    <scope>NUCLEOTIDE SEQUENCE [LARGE SCALE GENOMIC DNA]</scope>
    <source>
        <strain evidence="2 3">CBS 123371</strain>
    </source>
</reference>
<evidence type="ECO:0000313" key="2">
    <source>
        <dbReference type="EMBL" id="KAK7509787.1"/>
    </source>
</evidence>
<name>A0ABR1K8I8_9PEZI</name>
<organism evidence="2 3">
    <name type="scientific">Phyllosticta citriasiana</name>
    <dbReference type="NCBI Taxonomy" id="595635"/>
    <lineage>
        <taxon>Eukaryota</taxon>
        <taxon>Fungi</taxon>
        <taxon>Dikarya</taxon>
        <taxon>Ascomycota</taxon>
        <taxon>Pezizomycotina</taxon>
        <taxon>Dothideomycetes</taxon>
        <taxon>Dothideomycetes incertae sedis</taxon>
        <taxon>Botryosphaeriales</taxon>
        <taxon>Phyllostictaceae</taxon>
        <taxon>Phyllosticta</taxon>
    </lineage>
</organism>
<feature type="compositionally biased region" description="Polar residues" evidence="1">
    <location>
        <begin position="293"/>
        <end position="310"/>
    </location>
</feature>
<keyword evidence="3" id="KW-1185">Reference proteome</keyword>
<feature type="compositionally biased region" description="Polar residues" evidence="1">
    <location>
        <begin position="435"/>
        <end position="466"/>
    </location>
</feature>
<feature type="compositionally biased region" description="Polar residues" evidence="1">
    <location>
        <begin position="339"/>
        <end position="348"/>
    </location>
</feature>
<sequence>MSMDAGGLAQMSFNNKNTNFASGGGLGAPTSSFSSRGKGNHLKRLSAAAPPKVDSISEHPANDNPTPRTSRSHLLAGLRTAPRNNSSSPAPPQSAPYNNNNNNNNTFGAQKFAPNNGRNPAVPQTAIGSGFPASQQPQFGYNAGQQYYALPEHVLAPPQVKFDTHDDGEMDPNLAAQLLATEMYLQQRQQQLQQQLLSLQLAGMSLNGASARSQFPITPMTPQAGFYGQQMQVAHDLSASVSVGYNPLTGQYHYVLNQDVQPPQLSDSPPPPTPSFTNSPPKSATPAFRAQVSPPSDVSANPFDSRSSTPPKARTPPADIAPLPPPSANAFRRGHRKNVSSLNLSGTEAVSDGPKSAFVRPVGFPSTPMTGTFGPGQGRAGEHPTRQPRGPPPLEELQAAPTAKHEGSKNFAARQRRSAVRNLVRAGIERRGVRSSGSGTPVSEVETSFPSSDNDSDSVRSGSLSGKPSIGSLRAAASGAIGSERKTLKERSMERKSSDEQSRSGSGERRRMPMLVLTSAEKRKSSMF</sequence>
<feature type="compositionally biased region" description="Polar residues" evidence="1">
    <location>
        <begin position="11"/>
        <end position="21"/>
    </location>
</feature>
<proteinExistence type="predicted"/>
<protein>
    <submittedName>
        <fullName evidence="2">Uncharacterized protein</fullName>
    </submittedName>
</protein>
<feature type="region of interest" description="Disordered" evidence="1">
    <location>
        <begin position="1"/>
        <end position="133"/>
    </location>
</feature>
<comment type="caution">
    <text evidence="2">The sequence shown here is derived from an EMBL/GenBank/DDBJ whole genome shotgun (WGS) entry which is preliminary data.</text>
</comment>
<accession>A0ABR1K8I8</accession>
<evidence type="ECO:0000256" key="1">
    <source>
        <dbReference type="SAM" id="MobiDB-lite"/>
    </source>
</evidence>